<evidence type="ECO:0000256" key="2">
    <source>
        <dbReference type="ARBA" id="ARBA00004651"/>
    </source>
</evidence>
<dbReference type="EMBL" id="CAXAMM010017779">
    <property type="protein sequence ID" value="CAK9042017.1"/>
    <property type="molecule type" value="Genomic_DNA"/>
</dbReference>
<keyword evidence="6" id="KW-1133">Transmembrane helix</keyword>
<evidence type="ECO:0000256" key="1">
    <source>
        <dbReference type="ARBA" id="ARBA00004117"/>
    </source>
</evidence>
<dbReference type="PANTHER" id="PTHR30046">
    <property type="entry name" value="FLAGELLAR M-RING PROTEIN"/>
    <property type="match status" value="1"/>
</dbReference>
<dbReference type="InterPro" id="IPR006182">
    <property type="entry name" value="FliF_N_dom"/>
</dbReference>
<keyword evidence="12" id="KW-0282">Flagellum</keyword>
<evidence type="ECO:0000313" key="12">
    <source>
        <dbReference type="EMBL" id="CAK9042017.1"/>
    </source>
</evidence>
<feature type="compositionally biased region" description="Polar residues" evidence="9">
    <location>
        <begin position="162"/>
        <end position="175"/>
    </location>
</feature>
<keyword evidence="12" id="KW-0969">Cilium</keyword>
<dbReference type="NCBIfam" id="TIGR00206">
    <property type="entry name" value="fliF"/>
    <property type="match status" value="1"/>
</dbReference>
<evidence type="ECO:0000256" key="5">
    <source>
        <dbReference type="ARBA" id="ARBA00022692"/>
    </source>
</evidence>
<evidence type="ECO:0000256" key="9">
    <source>
        <dbReference type="SAM" id="MobiDB-lite"/>
    </source>
</evidence>
<dbReference type="InterPro" id="IPR013556">
    <property type="entry name" value="Flag_M-ring_C"/>
</dbReference>
<feature type="region of interest" description="Disordered" evidence="9">
    <location>
        <begin position="149"/>
        <end position="203"/>
    </location>
</feature>
<name>A0ABP0LTW2_9DINO</name>
<dbReference type="Pfam" id="PF01514">
    <property type="entry name" value="YscJ_FliF"/>
    <property type="match status" value="1"/>
</dbReference>
<keyword evidence="5" id="KW-0812">Transmembrane</keyword>
<keyword evidence="7" id="KW-0472">Membrane</keyword>
<dbReference type="Pfam" id="PF08345">
    <property type="entry name" value="YscJ_FliF_C"/>
    <property type="match status" value="1"/>
</dbReference>
<dbReference type="Gene3D" id="3.30.300.30">
    <property type="match status" value="1"/>
</dbReference>
<dbReference type="Proteomes" id="UP001642464">
    <property type="component" value="Unassembled WGS sequence"/>
</dbReference>
<evidence type="ECO:0000256" key="3">
    <source>
        <dbReference type="ARBA" id="ARBA00007971"/>
    </source>
</evidence>
<evidence type="ECO:0000256" key="4">
    <source>
        <dbReference type="ARBA" id="ARBA00022475"/>
    </source>
</evidence>
<dbReference type="InterPro" id="IPR000067">
    <property type="entry name" value="FlgMring_FliF"/>
</dbReference>
<evidence type="ECO:0000259" key="10">
    <source>
        <dbReference type="Pfam" id="PF01514"/>
    </source>
</evidence>
<organism evidence="12 13">
    <name type="scientific">Durusdinium trenchii</name>
    <dbReference type="NCBI Taxonomy" id="1381693"/>
    <lineage>
        <taxon>Eukaryota</taxon>
        <taxon>Sar</taxon>
        <taxon>Alveolata</taxon>
        <taxon>Dinophyceae</taxon>
        <taxon>Suessiales</taxon>
        <taxon>Symbiodiniaceae</taxon>
        <taxon>Durusdinium</taxon>
    </lineage>
</organism>
<keyword evidence="4" id="KW-1003">Cell membrane</keyword>
<sequence length="569" mass="60085">MEGELARTILSTPGVKAARVHIAHERNASFARRGAEPKAVVTVTMGRGALNVAQANSIRYLVASSVPGLPAEQVAILDSTRGVILSPGKADAVFEGQSVAGDREKKLEEDVLNILEARVGAGNARVQVMLEIDTEREAISERVYDPEGRVISGKETTEVTERSSGANSGAVTVASNLPEGDANAGGSQSNSERTQTDETISYDLSEIRREREKAPGATKRLSVAVLVNHLEEEGADGDSTLTPRSDAELAQLRELVAMAVGFNEERGDTLTVQNMPFKPIVNEGTTVEESFVSDFMDRHLMTSIQIAVLSIVTLILGLFVVKPVLSVKALPASEPDMLASASAEGEEPATLTAAEPPDAIEALKGLASEKTDETATLIKAWLEEDAATLSQGRGGANGGEDVRTQQLKAAAYAEGFSAGEAAAKAKYEANAAFLAEATGQIGQVLQGLPDHLAEQLGEALGAILHKTLPTLAQKGFAEEAVAAVVKHIDMDNCGSLLVKTSPECVDELTAAFAALGDEERFCIEADAAFAGSMVTASWERAGLEMNIEAVVQGTFETFDKYLSHAKEEK</sequence>
<keyword evidence="13" id="KW-1185">Reference proteome</keyword>
<evidence type="ECO:0000256" key="6">
    <source>
        <dbReference type="ARBA" id="ARBA00022989"/>
    </source>
</evidence>
<dbReference type="InterPro" id="IPR043427">
    <property type="entry name" value="YscJ/FliF"/>
</dbReference>
<evidence type="ECO:0000313" key="13">
    <source>
        <dbReference type="Proteomes" id="UP001642464"/>
    </source>
</evidence>
<comment type="subcellular location">
    <subcellularLocation>
        <location evidence="1">Bacterial flagellum basal body</location>
    </subcellularLocation>
    <subcellularLocation>
        <location evidence="2">Cell membrane</location>
        <topology evidence="2">Multi-pass membrane protein</topology>
    </subcellularLocation>
</comment>
<feature type="domain" description="Flagellar M-ring N-terminal" evidence="10">
    <location>
        <begin position="1"/>
        <end position="82"/>
    </location>
</feature>
<proteinExistence type="inferred from homology"/>
<evidence type="ECO:0000256" key="8">
    <source>
        <dbReference type="ARBA" id="ARBA00023143"/>
    </source>
</evidence>
<evidence type="ECO:0000259" key="11">
    <source>
        <dbReference type="Pfam" id="PF08345"/>
    </source>
</evidence>
<dbReference type="PRINTS" id="PR01009">
    <property type="entry name" value="FLGMRINGFLIF"/>
</dbReference>
<evidence type="ECO:0000256" key="7">
    <source>
        <dbReference type="ARBA" id="ARBA00023136"/>
    </source>
</evidence>
<comment type="caution">
    <text evidence="12">The sequence shown here is derived from an EMBL/GenBank/DDBJ whole genome shotgun (WGS) entry which is preliminary data.</text>
</comment>
<feature type="compositionally biased region" description="Polar residues" evidence="9">
    <location>
        <begin position="185"/>
        <end position="199"/>
    </location>
</feature>
<dbReference type="InterPro" id="IPR045851">
    <property type="entry name" value="AMP-bd_C_sf"/>
</dbReference>
<keyword evidence="8" id="KW-0975">Bacterial flagellum</keyword>
<feature type="domain" description="Flagellar M-ring C-terminal" evidence="11">
    <location>
        <begin position="115"/>
        <end position="277"/>
    </location>
</feature>
<dbReference type="PANTHER" id="PTHR30046:SF0">
    <property type="entry name" value="FLAGELLAR M-RING PROTEIN"/>
    <property type="match status" value="1"/>
</dbReference>
<accession>A0ABP0LTW2</accession>
<protein>
    <submittedName>
        <fullName evidence="12">Flagellar M-ring protein</fullName>
    </submittedName>
</protein>
<keyword evidence="12" id="KW-0966">Cell projection</keyword>
<reference evidence="12 13" key="1">
    <citation type="submission" date="2024-02" db="EMBL/GenBank/DDBJ databases">
        <authorList>
            <person name="Chen Y."/>
            <person name="Shah S."/>
            <person name="Dougan E. K."/>
            <person name="Thang M."/>
            <person name="Chan C."/>
        </authorList>
    </citation>
    <scope>NUCLEOTIDE SEQUENCE [LARGE SCALE GENOMIC DNA]</scope>
</reference>
<comment type="similarity">
    <text evidence="3">Belongs to the FliF family.</text>
</comment>
<gene>
    <name evidence="12" type="ORF">SCF082_LOCUS24217</name>
</gene>